<protein>
    <submittedName>
        <fullName evidence="2">Uncharacterized protein</fullName>
    </submittedName>
</protein>
<sequence>MLLFTPSVAATFSSVYHINKRKNHQLKNKITMSVPSLFFSGEENNEEFSLLNEIHHNQIQSLIDLHKIPDELWLTRKRIEAGVLEQKKQREMLTNIQERLAQCRLERTRNLKRIIERPRSQSPPSEKLVPTIILPERPSTSQYRKQQNINNIEDALFITNKNLWEEEKEIHQTENQFRHFFILNFIKKIFKKRNRLNALEQQMKRLNLFTAQTISSSNIGTNYSNKIKEEIKQKKIKEIIQEFYELKRNINKLRENTKLQLNETNSLLNQKMGILTRQLKREIILNRRISIAELEKMKEKEINIFRIENQKLSSLNEENVNKAESAENRLKEIIERICSLPFVNISCSFSDNYDYSSISNLIISIRSAIERSVLIERKKGEASLEAYKVQANEELVNERLNNERKLKNIEIEKRLLFEQEKVEWIVEKNKLINELEQIKTDKSVEIAKIEANIKLIEMDKIKMSNLEEQINSLSTELIDERNKFTKEISQNNEKHKIEINEYKLNLNDLKTKLVIEQKEHQKSQIIVNQLEEIKSVRNEELITAYNRLSSVESQLAIACKNTEEATIKLKKEKHELKKEREDWLADAESADRDWKAQNKLITKAETNRKELIKSLDYANSKLAELERKLDSQVQKEQILRSELLKLKEELAEERIQTENIIEGKEKEFKKEWDNLKLKLLERSNSLILSNENERELSFKLEVAEHKVKKAAELCQKLSAELDKLSEKSFNQSTSSEKLLADLEETKGELSIFRDSLENEKRKNVQLETEIRQMEKERIRIENIFERRMNSESKQFKLIEEKRKDNNSIEILIKKLEERIFGKHTFGELTKRINIIFNYLLKISEENNQRINDLEQELINKQQQIINQKESLNGRNEENKLLKLKLDKTKNELKNKINEDNLEKEYLLKRKTLEIRIEQLEQILTIERAENANEIERIRKELKEERNHSKIIENELLTIKLKTKATMTEEVLENKKTTEKEYQLKEKLEQTKIENISLIKRIEIAEKRELESKILETKLSSELHELRLQRRETVKELENLQRELRETKITNQEIEIQLKRFVREKAKFEGKIEALEMDRRRVSAIMKQTTLEKNALNKSLNTMERENSELQKHCRSLQAQVERLEEKLLV</sequence>
<feature type="coiled-coil region" evidence="1">
    <location>
        <begin position="559"/>
        <end position="667"/>
    </location>
</feature>
<feature type="coiled-coil region" evidence="1">
    <location>
        <begin position="309"/>
        <end position="336"/>
    </location>
</feature>
<accession>A0A6V7WKP7</accession>
<evidence type="ECO:0000313" key="3">
    <source>
        <dbReference type="Proteomes" id="UP000580250"/>
    </source>
</evidence>
<organism evidence="2 3">
    <name type="scientific">Meloidogyne enterolobii</name>
    <name type="common">Root-knot nematode worm</name>
    <name type="synonym">Meloidogyne mayaguensis</name>
    <dbReference type="NCBI Taxonomy" id="390850"/>
    <lineage>
        <taxon>Eukaryota</taxon>
        <taxon>Metazoa</taxon>
        <taxon>Ecdysozoa</taxon>
        <taxon>Nematoda</taxon>
        <taxon>Chromadorea</taxon>
        <taxon>Rhabditida</taxon>
        <taxon>Tylenchina</taxon>
        <taxon>Tylenchomorpha</taxon>
        <taxon>Tylenchoidea</taxon>
        <taxon>Meloidogynidae</taxon>
        <taxon>Meloidogyninae</taxon>
        <taxon>Meloidogyne</taxon>
    </lineage>
</organism>
<evidence type="ECO:0000256" key="1">
    <source>
        <dbReference type="SAM" id="Coils"/>
    </source>
</evidence>
<dbReference type="AlphaFoldDB" id="A0A6V7WKP7"/>
<gene>
    <name evidence="2" type="ORF">MENT_LOCUS40175</name>
</gene>
<evidence type="ECO:0000313" key="2">
    <source>
        <dbReference type="EMBL" id="CAD2187580.1"/>
    </source>
</evidence>
<feature type="coiled-coil region" evidence="1">
    <location>
        <begin position="987"/>
        <end position="1126"/>
    </location>
</feature>
<dbReference type="OrthoDB" id="5902923at2759"/>
<dbReference type="EMBL" id="CAJEWN010000645">
    <property type="protein sequence ID" value="CAD2187580.1"/>
    <property type="molecule type" value="Genomic_DNA"/>
</dbReference>
<dbReference type="Proteomes" id="UP000580250">
    <property type="component" value="Unassembled WGS sequence"/>
</dbReference>
<reference evidence="2 3" key="1">
    <citation type="submission" date="2020-08" db="EMBL/GenBank/DDBJ databases">
        <authorList>
            <person name="Koutsovoulos G."/>
            <person name="Danchin GJ E."/>
        </authorList>
    </citation>
    <scope>NUCLEOTIDE SEQUENCE [LARGE SCALE GENOMIC DNA]</scope>
</reference>
<keyword evidence="1" id="KW-0175">Coiled coil</keyword>
<feature type="coiled-coil region" evidence="1">
    <location>
        <begin position="700"/>
        <end position="818"/>
    </location>
</feature>
<proteinExistence type="predicted"/>
<feature type="coiled-coil region" evidence="1">
    <location>
        <begin position="843"/>
        <end position="954"/>
    </location>
</feature>
<feature type="coiled-coil region" evidence="1">
    <location>
        <begin position="392"/>
        <end position="519"/>
    </location>
</feature>
<comment type="caution">
    <text evidence="2">The sequence shown here is derived from an EMBL/GenBank/DDBJ whole genome shotgun (WGS) entry which is preliminary data.</text>
</comment>
<name>A0A6V7WKP7_MELEN</name>